<accession>X0ZGU7</accession>
<dbReference type="EMBL" id="BART01003491">
    <property type="protein sequence ID" value="GAG57377.1"/>
    <property type="molecule type" value="Genomic_DNA"/>
</dbReference>
<organism evidence="1">
    <name type="scientific">marine sediment metagenome</name>
    <dbReference type="NCBI Taxonomy" id="412755"/>
    <lineage>
        <taxon>unclassified sequences</taxon>
        <taxon>metagenomes</taxon>
        <taxon>ecological metagenomes</taxon>
    </lineage>
</organism>
<feature type="non-terminal residue" evidence="1">
    <location>
        <position position="214"/>
    </location>
</feature>
<comment type="caution">
    <text evidence="1">The sequence shown here is derived from an EMBL/GenBank/DDBJ whole genome shotgun (WGS) entry which is preliminary data.</text>
</comment>
<dbReference type="AlphaFoldDB" id="X0ZGU7"/>
<proteinExistence type="predicted"/>
<protein>
    <submittedName>
        <fullName evidence="1">Uncharacterized protein</fullName>
    </submittedName>
</protein>
<evidence type="ECO:0000313" key="1">
    <source>
        <dbReference type="EMBL" id="GAG57377.1"/>
    </source>
</evidence>
<gene>
    <name evidence="1" type="ORF">S01H4_09579</name>
</gene>
<sequence length="214" mass="24778">MKAYQYILTKQIQWALNRNFTLIGSKGNRGRPSYTEGLEDNLFQPLLPKTRQEFAFGDGREILDSSSGPAKMKAVHSSSALSVNVFEYWQKINQVSSIASSCGLCNKNNKYPEDISFEQKYPIDESFQFHPNIDVIIKNKRGAKYKIYAIECKFSEAYSTRRHAGIKQKYIDLNDIWQDIQYSLYDYHDTHLIILLLIPDNLSHENGYCLFLII</sequence>
<dbReference type="Pfam" id="PF22558">
    <property type="entry name" value="REase-ARP"/>
    <property type="match status" value="1"/>
</dbReference>
<dbReference type="InterPro" id="IPR054333">
    <property type="entry name" value="REase-ARP-assoc"/>
</dbReference>
<name>X0ZGU7_9ZZZZ</name>
<reference evidence="1" key="1">
    <citation type="journal article" date="2014" name="Front. Microbiol.">
        <title>High frequency of phylogenetically diverse reductive dehalogenase-homologous genes in deep subseafloor sedimentary metagenomes.</title>
        <authorList>
            <person name="Kawai M."/>
            <person name="Futagami T."/>
            <person name="Toyoda A."/>
            <person name="Takaki Y."/>
            <person name="Nishi S."/>
            <person name="Hori S."/>
            <person name="Arai W."/>
            <person name="Tsubouchi T."/>
            <person name="Morono Y."/>
            <person name="Uchiyama I."/>
            <person name="Ito T."/>
            <person name="Fujiyama A."/>
            <person name="Inagaki F."/>
            <person name="Takami H."/>
        </authorList>
    </citation>
    <scope>NUCLEOTIDE SEQUENCE</scope>
    <source>
        <strain evidence="1">Expedition CK06-06</strain>
    </source>
</reference>